<dbReference type="Proteomes" id="UP001595840">
    <property type="component" value="Unassembled WGS sequence"/>
</dbReference>
<dbReference type="RefSeq" id="WP_290265600.1">
    <property type="nucleotide sequence ID" value="NZ_JAUFQG010000006.1"/>
</dbReference>
<protein>
    <submittedName>
        <fullName evidence="1">Uncharacterized protein</fullName>
    </submittedName>
</protein>
<keyword evidence="2" id="KW-1185">Reference proteome</keyword>
<comment type="caution">
    <text evidence="1">The sequence shown here is derived from an EMBL/GenBank/DDBJ whole genome shotgun (WGS) entry which is preliminary data.</text>
</comment>
<organism evidence="1 2">
    <name type="scientific">Simiduia curdlanivorans</name>
    <dbReference type="NCBI Taxonomy" id="1492769"/>
    <lineage>
        <taxon>Bacteria</taxon>
        <taxon>Pseudomonadati</taxon>
        <taxon>Pseudomonadota</taxon>
        <taxon>Gammaproteobacteria</taxon>
        <taxon>Cellvibrionales</taxon>
        <taxon>Cellvibrionaceae</taxon>
        <taxon>Simiduia</taxon>
    </lineage>
</organism>
<gene>
    <name evidence="1" type="ORF">ACFOX3_07720</name>
</gene>
<accession>A0ABV8V572</accession>
<name>A0ABV8V572_9GAMM</name>
<dbReference type="EMBL" id="JBHSCX010000005">
    <property type="protein sequence ID" value="MFC4362184.1"/>
    <property type="molecule type" value="Genomic_DNA"/>
</dbReference>
<evidence type="ECO:0000313" key="1">
    <source>
        <dbReference type="EMBL" id="MFC4362184.1"/>
    </source>
</evidence>
<proteinExistence type="predicted"/>
<reference evidence="2" key="1">
    <citation type="journal article" date="2019" name="Int. J. Syst. Evol. Microbiol.">
        <title>The Global Catalogue of Microorganisms (GCM) 10K type strain sequencing project: providing services to taxonomists for standard genome sequencing and annotation.</title>
        <authorList>
            <consortium name="The Broad Institute Genomics Platform"/>
            <consortium name="The Broad Institute Genome Sequencing Center for Infectious Disease"/>
            <person name="Wu L."/>
            <person name="Ma J."/>
        </authorList>
    </citation>
    <scope>NUCLEOTIDE SEQUENCE [LARGE SCALE GENOMIC DNA]</scope>
    <source>
        <strain evidence="2">CECT 8570</strain>
    </source>
</reference>
<evidence type="ECO:0000313" key="2">
    <source>
        <dbReference type="Proteomes" id="UP001595840"/>
    </source>
</evidence>
<sequence>MEYLCLRHRVQVARSAEVAQQLWRGAFCHGQEAYLRGHWQAAERFFGCTFAIAKIRMNDVSQGQLSAFDETQLVVSAEYFAQVLAQLSKFSEADAVLQFVRHHLLRKLAQKNSTQNKSSCLKLYVKTIDAMGLKIAEQHVANHVNAMTVLERKKMRSRTH</sequence>